<proteinExistence type="inferred from homology"/>
<organism evidence="9 10">
    <name type="scientific">Caulochytrium protostelioides</name>
    <dbReference type="NCBI Taxonomy" id="1555241"/>
    <lineage>
        <taxon>Eukaryota</taxon>
        <taxon>Fungi</taxon>
        <taxon>Fungi incertae sedis</taxon>
        <taxon>Chytridiomycota</taxon>
        <taxon>Chytridiomycota incertae sedis</taxon>
        <taxon>Chytridiomycetes</taxon>
        <taxon>Caulochytriales</taxon>
        <taxon>Caulochytriaceae</taxon>
        <taxon>Caulochytrium</taxon>
    </lineage>
</organism>
<dbReference type="Pfam" id="PF00270">
    <property type="entry name" value="DEAD"/>
    <property type="match status" value="1"/>
</dbReference>
<dbReference type="Proteomes" id="UP000274922">
    <property type="component" value="Unassembled WGS sequence"/>
</dbReference>
<dbReference type="PANTHER" id="PTHR24031">
    <property type="entry name" value="RNA HELICASE"/>
    <property type="match status" value="1"/>
</dbReference>
<protein>
    <recommendedName>
        <fullName evidence="5">ATP-dependent RNA helicase</fullName>
        <ecNumber evidence="5">3.6.4.13</ecNumber>
    </recommendedName>
</protein>
<feature type="non-terminal residue" evidence="9">
    <location>
        <position position="440"/>
    </location>
</feature>
<feature type="domain" description="Helicase C-terminal" evidence="8">
    <location>
        <begin position="301"/>
        <end position="440"/>
    </location>
</feature>
<dbReference type="SMART" id="SM00490">
    <property type="entry name" value="HELICc"/>
    <property type="match status" value="1"/>
</dbReference>
<keyword evidence="4 5" id="KW-0694">RNA-binding</keyword>
<evidence type="ECO:0000313" key="10">
    <source>
        <dbReference type="Proteomes" id="UP000274922"/>
    </source>
</evidence>
<evidence type="ECO:0000259" key="8">
    <source>
        <dbReference type="PROSITE" id="PS51194"/>
    </source>
</evidence>
<dbReference type="InterPro" id="IPR011545">
    <property type="entry name" value="DEAD/DEAH_box_helicase_dom"/>
</dbReference>
<evidence type="ECO:0000256" key="3">
    <source>
        <dbReference type="ARBA" id="ARBA00022840"/>
    </source>
</evidence>
<name>A0A4P9X9I4_9FUNG</name>
<dbReference type="GO" id="GO:0003723">
    <property type="term" value="F:RNA binding"/>
    <property type="evidence" value="ECO:0007669"/>
    <property type="project" value="UniProtKB-UniRule"/>
</dbReference>
<evidence type="ECO:0000259" key="7">
    <source>
        <dbReference type="PROSITE" id="PS51192"/>
    </source>
</evidence>
<keyword evidence="3 5" id="KW-0067">ATP-binding</keyword>
<dbReference type="SUPFAM" id="SSF52540">
    <property type="entry name" value="P-loop containing nucleoside triphosphate hydrolases"/>
    <property type="match status" value="1"/>
</dbReference>
<sequence>MESDHVGDTAPSTEASISTHSPPLSASASASTPSRSAAHGPATSSTTTVKTDASVTFESIKGLSSTTRTAIQLGFNFEHCTPVQGQVLKRLPFKEDLLVRARTGSGKTLAYLAAAIDTAATHEASSDQKPGMLGQDTDTRVVILVPTRELAQQVAEEAAKLAFFHRWSVRACIGGTRRERLMHDMLNKPMEVLVATPGRLLDVLQNNMQVRSRLSQVKALVYDEADTLLDLGFGKDISQIRRLLTSNLQTFLFSATVPERLLRIAGEWMRPGYITVDTLNKEDAVHFNVIRQSYVKVPFMQQKQVLYHILDRHLHANPQGKVMIFCPTVRLTMWVAETINAVRGREVMVLHSKMSQPERTRIVRRFKAARSVIMATTDVSARGVDYDGIDLVIQLGVPRNIDSYTHRIGRTGRAGKTGEAILVLSPYEMPFLRHLHGTPI</sequence>
<accession>A0A4P9X9I4</accession>
<comment type="catalytic activity">
    <reaction evidence="5">
        <text>ATP + H2O = ADP + phosphate + H(+)</text>
        <dbReference type="Rhea" id="RHEA:13065"/>
        <dbReference type="ChEBI" id="CHEBI:15377"/>
        <dbReference type="ChEBI" id="CHEBI:15378"/>
        <dbReference type="ChEBI" id="CHEBI:30616"/>
        <dbReference type="ChEBI" id="CHEBI:43474"/>
        <dbReference type="ChEBI" id="CHEBI:456216"/>
        <dbReference type="EC" id="3.6.4.13"/>
    </reaction>
</comment>
<dbReference type="PROSITE" id="PS51194">
    <property type="entry name" value="HELICASE_CTER"/>
    <property type="match status" value="1"/>
</dbReference>
<dbReference type="GO" id="GO:0016787">
    <property type="term" value="F:hydrolase activity"/>
    <property type="evidence" value="ECO:0007669"/>
    <property type="project" value="UniProtKB-KW"/>
</dbReference>
<evidence type="ECO:0000256" key="5">
    <source>
        <dbReference type="RuleBase" id="RU365068"/>
    </source>
</evidence>
<evidence type="ECO:0000313" key="9">
    <source>
        <dbReference type="EMBL" id="RKP02003.1"/>
    </source>
</evidence>
<dbReference type="Pfam" id="PF00271">
    <property type="entry name" value="Helicase_C"/>
    <property type="match status" value="1"/>
</dbReference>
<dbReference type="InterPro" id="IPR001650">
    <property type="entry name" value="Helicase_C-like"/>
</dbReference>
<feature type="domain" description="Helicase ATP-binding" evidence="7">
    <location>
        <begin position="88"/>
        <end position="275"/>
    </location>
</feature>
<comment type="similarity">
    <text evidence="5">Belongs to the DEAD box helicase family.</text>
</comment>
<dbReference type="InterPro" id="IPR014001">
    <property type="entry name" value="Helicase_ATP-bd"/>
</dbReference>
<gene>
    <name evidence="9" type="ORF">CXG81DRAFT_11297</name>
</gene>
<dbReference type="Gene3D" id="3.40.50.300">
    <property type="entry name" value="P-loop containing nucleotide triphosphate hydrolases"/>
    <property type="match status" value="2"/>
</dbReference>
<dbReference type="EMBL" id="ML014155">
    <property type="protein sequence ID" value="RKP02003.1"/>
    <property type="molecule type" value="Genomic_DNA"/>
</dbReference>
<keyword evidence="2 5" id="KW-0378">Hydrolase</keyword>
<comment type="function">
    <text evidence="5">RNA helicase.</text>
</comment>
<dbReference type="STRING" id="1555241.A0A4P9X9I4"/>
<dbReference type="GO" id="GO:0005524">
    <property type="term" value="F:ATP binding"/>
    <property type="evidence" value="ECO:0007669"/>
    <property type="project" value="UniProtKB-UniRule"/>
</dbReference>
<dbReference type="PROSITE" id="PS51192">
    <property type="entry name" value="HELICASE_ATP_BIND_1"/>
    <property type="match status" value="1"/>
</dbReference>
<keyword evidence="10" id="KW-1185">Reference proteome</keyword>
<feature type="region of interest" description="Disordered" evidence="6">
    <location>
        <begin position="1"/>
        <end position="48"/>
    </location>
</feature>
<dbReference type="SMART" id="SM00487">
    <property type="entry name" value="DEXDc"/>
    <property type="match status" value="1"/>
</dbReference>
<keyword evidence="5" id="KW-0347">Helicase</keyword>
<dbReference type="OrthoDB" id="193716at2759"/>
<evidence type="ECO:0000256" key="6">
    <source>
        <dbReference type="SAM" id="MobiDB-lite"/>
    </source>
</evidence>
<dbReference type="CDD" id="cd18787">
    <property type="entry name" value="SF2_C_DEAD"/>
    <property type="match status" value="1"/>
</dbReference>
<evidence type="ECO:0000256" key="1">
    <source>
        <dbReference type="ARBA" id="ARBA00022741"/>
    </source>
</evidence>
<evidence type="ECO:0000256" key="2">
    <source>
        <dbReference type="ARBA" id="ARBA00022801"/>
    </source>
</evidence>
<dbReference type="GO" id="GO:0003724">
    <property type="term" value="F:RNA helicase activity"/>
    <property type="evidence" value="ECO:0007669"/>
    <property type="project" value="UniProtKB-EC"/>
</dbReference>
<comment type="domain">
    <text evidence="5">The Q motif is unique to and characteristic of the DEAD box family of RNA helicases and controls ATP binding and hydrolysis.</text>
</comment>
<dbReference type="AlphaFoldDB" id="A0A4P9X9I4"/>
<evidence type="ECO:0000256" key="4">
    <source>
        <dbReference type="ARBA" id="ARBA00022884"/>
    </source>
</evidence>
<dbReference type="InterPro" id="IPR027417">
    <property type="entry name" value="P-loop_NTPase"/>
</dbReference>
<reference evidence="10" key="1">
    <citation type="journal article" date="2018" name="Nat. Microbiol.">
        <title>Leveraging single-cell genomics to expand the fungal tree of life.</title>
        <authorList>
            <person name="Ahrendt S.R."/>
            <person name="Quandt C.A."/>
            <person name="Ciobanu D."/>
            <person name="Clum A."/>
            <person name="Salamov A."/>
            <person name="Andreopoulos B."/>
            <person name="Cheng J.F."/>
            <person name="Woyke T."/>
            <person name="Pelin A."/>
            <person name="Henrissat B."/>
            <person name="Reynolds N.K."/>
            <person name="Benny G.L."/>
            <person name="Smith M.E."/>
            <person name="James T.Y."/>
            <person name="Grigoriev I.V."/>
        </authorList>
    </citation>
    <scope>NUCLEOTIDE SEQUENCE [LARGE SCALE GENOMIC DNA]</scope>
    <source>
        <strain evidence="10">ATCC 52028</strain>
    </source>
</reference>
<feature type="compositionally biased region" description="Low complexity" evidence="6">
    <location>
        <begin position="18"/>
        <end position="39"/>
    </location>
</feature>
<keyword evidence="1 5" id="KW-0547">Nucleotide-binding</keyword>
<dbReference type="EC" id="3.6.4.13" evidence="5"/>